<reference evidence="1 2" key="1">
    <citation type="submission" date="2016-10" db="EMBL/GenBank/DDBJ databases">
        <authorList>
            <person name="Varghese N."/>
            <person name="Submissions S."/>
        </authorList>
    </citation>
    <scope>NUCLEOTIDE SEQUENCE [LARGE SCALE GENOMIC DNA]</scope>
    <source>
        <strain evidence="1 2">DSM 11855</strain>
    </source>
</reference>
<dbReference type="EMBL" id="FPAO01000004">
    <property type="protein sequence ID" value="SFT59454.1"/>
    <property type="molecule type" value="Genomic_DNA"/>
</dbReference>
<organism evidence="1 2">
    <name type="scientific">Methanosarcina thermophila</name>
    <dbReference type="NCBI Taxonomy" id="2210"/>
    <lineage>
        <taxon>Archaea</taxon>
        <taxon>Methanobacteriati</taxon>
        <taxon>Methanobacteriota</taxon>
        <taxon>Stenosarchaea group</taxon>
        <taxon>Methanomicrobia</taxon>
        <taxon>Methanosarcinales</taxon>
        <taxon>Methanosarcinaceae</taxon>
        <taxon>Methanosarcina</taxon>
    </lineage>
</organism>
<dbReference type="Proteomes" id="UP000323733">
    <property type="component" value="Unassembled WGS sequence"/>
</dbReference>
<dbReference type="AlphaFoldDB" id="A0A1I6Z9T5"/>
<gene>
    <name evidence="1" type="ORF">SAMN02910340_01404</name>
</gene>
<name>A0A1I6Z9T5_METTE</name>
<evidence type="ECO:0000313" key="1">
    <source>
        <dbReference type="EMBL" id="SFT59454.1"/>
    </source>
</evidence>
<proteinExistence type="predicted"/>
<protein>
    <submittedName>
        <fullName evidence="1">Uncharacterized protein</fullName>
    </submittedName>
</protein>
<accession>A0A1I6Z9T5</accession>
<sequence>MPENSFCGLTLRKQIENIPKHAAVSLVEFGVFTALAGDVGEFLVLEIEEFTEKTACSADLAGFV</sequence>
<evidence type="ECO:0000313" key="2">
    <source>
        <dbReference type="Proteomes" id="UP000323733"/>
    </source>
</evidence>
<keyword evidence="2" id="KW-1185">Reference proteome</keyword>